<evidence type="ECO:0008006" key="3">
    <source>
        <dbReference type="Google" id="ProtNLM"/>
    </source>
</evidence>
<evidence type="ECO:0000313" key="2">
    <source>
        <dbReference type="Proteomes" id="UP001595791"/>
    </source>
</evidence>
<evidence type="ECO:0000313" key="1">
    <source>
        <dbReference type="EMBL" id="MFC4159654.1"/>
    </source>
</evidence>
<protein>
    <recommendedName>
        <fullName evidence="3">Transporter substrate-binding domain-containing protein</fullName>
    </recommendedName>
</protein>
<dbReference type="SUPFAM" id="SSF53850">
    <property type="entry name" value="Periplasmic binding protein-like II"/>
    <property type="match status" value="1"/>
</dbReference>
<comment type="caution">
    <text evidence="1">The sequence shown here is derived from an EMBL/GenBank/DDBJ whole genome shotgun (WGS) entry which is preliminary data.</text>
</comment>
<dbReference type="Gene3D" id="3.40.190.10">
    <property type="entry name" value="Periplasmic binding protein-like II"/>
    <property type="match status" value="2"/>
</dbReference>
<name>A0ABV8MP19_9NEIS</name>
<sequence length="238" mass="26805">MKHLVAVLWLATAAEAAPPLIVYYEIRPPYTDMRDGKLEGLLGPPAIGALQRAGIDYVLREAPYNRHMALIGRNLEPACAIGRFKTAEREALGKFSEPIYRDQPFVVLVRHGNPRLHGLRRFDKILADDRLVVAVRENYSYGAYADGLLPRAAARVLRSPASHADMARMVLHQMADLMMVTADEADSIRRSLGSIGEGLSIWQLEDMRYGELRYFYCARQVDDALLRRLNTHIPPLPN</sequence>
<dbReference type="EMBL" id="JBHSBU010000001">
    <property type="protein sequence ID" value="MFC4159654.1"/>
    <property type="molecule type" value="Genomic_DNA"/>
</dbReference>
<accession>A0ABV8MP19</accession>
<proteinExistence type="predicted"/>
<organism evidence="1 2">
    <name type="scientific">Chitinimonas lacunae</name>
    <dbReference type="NCBI Taxonomy" id="1963018"/>
    <lineage>
        <taxon>Bacteria</taxon>
        <taxon>Pseudomonadati</taxon>
        <taxon>Pseudomonadota</taxon>
        <taxon>Betaproteobacteria</taxon>
        <taxon>Neisseriales</taxon>
        <taxon>Chitinibacteraceae</taxon>
        <taxon>Chitinimonas</taxon>
    </lineage>
</organism>
<reference evidence="2" key="1">
    <citation type="journal article" date="2019" name="Int. J. Syst. Evol. Microbiol.">
        <title>The Global Catalogue of Microorganisms (GCM) 10K type strain sequencing project: providing services to taxonomists for standard genome sequencing and annotation.</title>
        <authorList>
            <consortium name="The Broad Institute Genomics Platform"/>
            <consortium name="The Broad Institute Genome Sequencing Center for Infectious Disease"/>
            <person name="Wu L."/>
            <person name="Ma J."/>
        </authorList>
    </citation>
    <scope>NUCLEOTIDE SEQUENCE [LARGE SCALE GENOMIC DNA]</scope>
    <source>
        <strain evidence="2">LMG 29894</strain>
    </source>
</reference>
<dbReference type="Proteomes" id="UP001595791">
    <property type="component" value="Unassembled WGS sequence"/>
</dbReference>
<gene>
    <name evidence="1" type="ORF">ACFOW7_09875</name>
</gene>
<dbReference type="RefSeq" id="WP_378163653.1">
    <property type="nucleotide sequence ID" value="NZ_JBHSBU010000001.1"/>
</dbReference>
<keyword evidence="2" id="KW-1185">Reference proteome</keyword>